<dbReference type="Gene3D" id="3.90.320.10">
    <property type="match status" value="1"/>
</dbReference>
<dbReference type="GO" id="GO:0005829">
    <property type="term" value="C:cytosol"/>
    <property type="evidence" value="ECO:0007669"/>
    <property type="project" value="TreeGrafter"/>
</dbReference>
<dbReference type="CDD" id="cd17932">
    <property type="entry name" value="DEXQc_UvrD"/>
    <property type="match status" value="1"/>
</dbReference>
<comment type="catalytic activity">
    <reaction evidence="14">
        <text>ATP + H2O = ADP + phosphate + H(+)</text>
        <dbReference type="Rhea" id="RHEA:13065"/>
        <dbReference type="ChEBI" id="CHEBI:15377"/>
        <dbReference type="ChEBI" id="CHEBI:15378"/>
        <dbReference type="ChEBI" id="CHEBI:30616"/>
        <dbReference type="ChEBI" id="CHEBI:43474"/>
        <dbReference type="ChEBI" id="CHEBI:456216"/>
        <dbReference type="EC" id="5.6.2.4"/>
    </reaction>
</comment>
<dbReference type="RefSeq" id="WP_086991869.1">
    <property type="nucleotide sequence ID" value="NZ_FUHU01000028.1"/>
</dbReference>
<dbReference type="InterPro" id="IPR013986">
    <property type="entry name" value="DExx_box_DNA_helicase_dom_sf"/>
</dbReference>
<evidence type="ECO:0000256" key="5">
    <source>
        <dbReference type="ARBA" id="ARBA00022801"/>
    </source>
</evidence>
<evidence type="ECO:0000259" key="17">
    <source>
        <dbReference type="PROSITE" id="PS51217"/>
    </source>
</evidence>
<dbReference type="InterPro" id="IPR027417">
    <property type="entry name" value="P-loop_NTPase"/>
</dbReference>
<keyword evidence="9" id="KW-0238">DNA-binding</keyword>
<keyword evidence="10" id="KW-0234">DNA repair</keyword>
<feature type="binding site" evidence="15">
    <location>
        <begin position="52"/>
        <end position="59"/>
    </location>
    <ligand>
        <name>ATP</name>
        <dbReference type="ChEBI" id="CHEBI:30616"/>
    </ligand>
</feature>
<keyword evidence="19" id="KW-1185">Reference proteome</keyword>
<dbReference type="PROSITE" id="PS51198">
    <property type="entry name" value="UVRD_HELICASE_ATP_BIND"/>
    <property type="match status" value="1"/>
</dbReference>
<dbReference type="GO" id="GO:0003677">
    <property type="term" value="F:DNA binding"/>
    <property type="evidence" value="ECO:0007669"/>
    <property type="project" value="UniProtKB-KW"/>
</dbReference>
<dbReference type="GO" id="GO:0043138">
    <property type="term" value="F:3'-5' DNA helicase activity"/>
    <property type="evidence" value="ECO:0007669"/>
    <property type="project" value="UniProtKB-EC"/>
</dbReference>
<evidence type="ECO:0000256" key="14">
    <source>
        <dbReference type="ARBA" id="ARBA00048988"/>
    </source>
</evidence>
<keyword evidence="8 15" id="KW-0067">ATP-binding</keyword>
<keyword evidence="7" id="KW-0269">Exonuclease</keyword>
<dbReference type="GO" id="GO:0033202">
    <property type="term" value="C:DNA helicase complex"/>
    <property type="evidence" value="ECO:0007669"/>
    <property type="project" value="TreeGrafter"/>
</dbReference>
<evidence type="ECO:0000256" key="9">
    <source>
        <dbReference type="ARBA" id="ARBA00023125"/>
    </source>
</evidence>
<feature type="domain" description="UvrD-like helicase ATP-binding" evidence="16">
    <location>
        <begin position="31"/>
        <end position="359"/>
    </location>
</feature>
<gene>
    <name evidence="18" type="ORF">CZ674_07210</name>
</gene>
<keyword evidence="3 15" id="KW-0547">Nucleotide-binding</keyword>
<dbReference type="GO" id="GO:0004527">
    <property type="term" value="F:exonuclease activity"/>
    <property type="evidence" value="ECO:0007669"/>
    <property type="project" value="UniProtKB-KW"/>
</dbReference>
<keyword evidence="2" id="KW-0540">Nuclease</keyword>
<dbReference type="Pfam" id="PF00580">
    <property type="entry name" value="UvrD-helicase"/>
    <property type="match status" value="1"/>
</dbReference>
<dbReference type="Pfam" id="PF13361">
    <property type="entry name" value="UvrD_C"/>
    <property type="match status" value="1"/>
</dbReference>
<evidence type="ECO:0000256" key="10">
    <source>
        <dbReference type="ARBA" id="ARBA00023204"/>
    </source>
</evidence>
<dbReference type="Proteomes" id="UP000195787">
    <property type="component" value="Unassembled WGS sequence"/>
</dbReference>
<dbReference type="GO" id="GO:0005524">
    <property type="term" value="F:ATP binding"/>
    <property type="evidence" value="ECO:0007669"/>
    <property type="project" value="UniProtKB-UniRule"/>
</dbReference>
<dbReference type="InterPro" id="IPR014016">
    <property type="entry name" value="UvrD-like_ATP-bd"/>
</dbReference>
<evidence type="ECO:0000256" key="6">
    <source>
        <dbReference type="ARBA" id="ARBA00022806"/>
    </source>
</evidence>
<name>A0A1R4FWY0_9MICO</name>
<evidence type="ECO:0000256" key="4">
    <source>
        <dbReference type="ARBA" id="ARBA00022763"/>
    </source>
</evidence>
<evidence type="ECO:0000256" key="3">
    <source>
        <dbReference type="ARBA" id="ARBA00022741"/>
    </source>
</evidence>
<sequence>MTDSDLQLLGPDEITRIMNEVRDDDEKPIFPPSAQQSPVVTAPWDQPALVVAGAGSGKTETMAHRVLWLLANEKATGIRPDQVLGLTFTRKAAGELDERFRKRLGLLDRAGLLSREGADETPKVSTYNSFANELFRDYALLIGRDPNAQVLTEASARMLAREVVTASVDPRLAEIGSVSTVVKQVLGLARAMGDNLVDAAQLRAFAERVPEQLHAISLSDTASKATDMTTLVDRADTLGRLEPLVDLVEAYEQLKLARGVVEFSDQVRLAIQAIEEIPQVREDVRSRFSVVLLDEYQDTSVMQVRLLSALFASHAVMAVGDPNQSIYGWRGAAAGTLERFLDDFDGALGFSLPTSWRNDRRVLTVANRIAAELPGSEGVEPLEPRPDAGEGEVTIGFYEQTSDEAAALATWMAERIRQRDKLPTAAILFRVKKHMRFFANALEDHGIDYVMVGGEGLLFDPAVVDVSSTLKVAARSDEGSALLRLLTSSRWRIGTADLQALVDYSRALAKREAGEQSKSMREQSGHDDIASTADALDSLLDERSWLPSHRISVVGLERMQSLAAELRFIRGNRHLAPVELVRLVIRTMGIDLELEANEHRDTAVLDQFIDQVASLQVSMPGLSLDALVEWITVAEDDDSITTPPPEPQPGVVQLITMHGSKGLEWDLVAVPGQAHLKFPKNSRDTNGWFSSGALPFEFRGDRDSLPVFDLDSVTTASDFATELKRFKDENRDQHAAEERRIAYVAATRARNSLWLSGASLLPAGKKPSAPGAFLVECAEALGADLEPIPDSGAESRDDTVVWPPDPFSVRRERVEDAAEMVASAGDLDDEQLERHIEALLSARDSREPDAPLPERLNASSFHEWVTDPVHAQQQQQRPMPQKPWPQARLGTLFHSMAESLLAAPGLGDEIDFEPESFGDAELPGLDVDRLEELRQTFLRSKYTTSRLQPLHTEIEVHLPLGATTVVCKIDAVFADGDRILVVDWKTGRKPVGREQVRLRGLQLALYRAAYAEHAGIDPSLVDVELYYVADDEVVRLEHPMTKDELIAQLDEARLQL</sequence>
<accession>A0A1R4FWY0</accession>
<dbReference type="PROSITE" id="PS51217">
    <property type="entry name" value="UVRD_HELICASE_CTER"/>
    <property type="match status" value="1"/>
</dbReference>
<dbReference type="PANTHER" id="PTHR11070:SF55">
    <property type="entry name" value="DNA 3'-5' HELICASE"/>
    <property type="match status" value="1"/>
</dbReference>
<evidence type="ECO:0000256" key="11">
    <source>
        <dbReference type="ARBA" id="ARBA00023235"/>
    </source>
</evidence>
<evidence type="ECO:0000256" key="7">
    <source>
        <dbReference type="ARBA" id="ARBA00022839"/>
    </source>
</evidence>
<organism evidence="18 19">
    <name type="scientific">Agrococcus casei LMG 22410</name>
    <dbReference type="NCBI Taxonomy" id="1255656"/>
    <lineage>
        <taxon>Bacteria</taxon>
        <taxon>Bacillati</taxon>
        <taxon>Actinomycetota</taxon>
        <taxon>Actinomycetes</taxon>
        <taxon>Micrococcales</taxon>
        <taxon>Microbacteriaceae</taxon>
        <taxon>Agrococcus</taxon>
    </lineage>
</organism>
<evidence type="ECO:0000256" key="13">
    <source>
        <dbReference type="ARBA" id="ARBA00034808"/>
    </source>
</evidence>
<dbReference type="PANTHER" id="PTHR11070">
    <property type="entry name" value="UVRD / RECB / PCRA DNA HELICASE FAMILY MEMBER"/>
    <property type="match status" value="1"/>
</dbReference>
<dbReference type="Gene3D" id="3.40.50.300">
    <property type="entry name" value="P-loop containing nucleotide triphosphate hydrolases"/>
    <property type="match status" value="3"/>
</dbReference>
<keyword evidence="11" id="KW-0413">Isomerase</keyword>
<keyword evidence="4" id="KW-0227">DNA damage</keyword>
<dbReference type="Gene3D" id="1.10.486.10">
    <property type="entry name" value="PCRA, domain 4"/>
    <property type="match status" value="1"/>
</dbReference>
<proteinExistence type="inferred from homology"/>
<evidence type="ECO:0000256" key="12">
    <source>
        <dbReference type="ARBA" id="ARBA00034617"/>
    </source>
</evidence>
<dbReference type="InterPro" id="IPR011604">
    <property type="entry name" value="PDDEXK-like_dom_sf"/>
</dbReference>
<dbReference type="EC" id="5.6.2.4" evidence="13"/>
<dbReference type="AlphaFoldDB" id="A0A1R4FWY0"/>
<protein>
    <recommendedName>
        <fullName evidence="13">DNA 3'-5' helicase</fullName>
        <ecNumber evidence="13">5.6.2.4</ecNumber>
    </recommendedName>
</protein>
<evidence type="ECO:0000313" key="19">
    <source>
        <dbReference type="Proteomes" id="UP000195787"/>
    </source>
</evidence>
<dbReference type="EMBL" id="FUHU01000028">
    <property type="protein sequence ID" value="SJM60444.1"/>
    <property type="molecule type" value="Genomic_DNA"/>
</dbReference>
<keyword evidence="5 15" id="KW-0378">Hydrolase</keyword>
<reference evidence="18 19" key="1">
    <citation type="submission" date="2017-02" db="EMBL/GenBank/DDBJ databases">
        <authorList>
            <person name="Peterson S.W."/>
        </authorList>
    </citation>
    <scope>NUCLEOTIDE SEQUENCE [LARGE SCALE GENOMIC DNA]</scope>
    <source>
        <strain evidence="18 19">LMG 22410</strain>
    </source>
</reference>
<evidence type="ECO:0000313" key="18">
    <source>
        <dbReference type="EMBL" id="SJM60444.1"/>
    </source>
</evidence>
<evidence type="ECO:0000256" key="8">
    <source>
        <dbReference type="ARBA" id="ARBA00022840"/>
    </source>
</evidence>
<dbReference type="InterPro" id="IPR014017">
    <property type="entry name" value="DNA_helicase_UvrD-like_C"/>
</dbReference>
<evidence type="ECO:0000256" key="2">
    <source>
        <dbReference type="ARBA" id="ARBA00022722"/>
    </source>
</evidence>
<dbReference type="Pfam" id="PF12705">
    <property type="entry name" value="PDDEXK_1"/>
    <property type="match status" value="1"/>
</dbReference>
<evidence type="ECO:0000256" key="1">
    <source>
        <dbReference type="ARBA" id="ARBA00009922"/>
    </source>
</evidence>
<dbReference type="Gene3D" id="1.10.10.160">
    <property type="match status" value="1"/>
</dbReference>
<keyword evidence="6 15" id="KW-0347">Helicase</keyword>
<dbReference type="InterPro" id="IPR038726">
    <property type="entry name" value="PDDEXK_AddAB-type"/>
</dbReference>
<evidence type="ECO:0000259" key="16">
    <source>
        <dbReference type="PROSITE" id="PS51198"/>
    </source>
</evidence>
<dbReference type="GeneID" id="303173005"/>
<comment type="similarity">
    <text evidence="1">Belongs to the helicase family. UvrD subfamily.</text>
</comment>
<dbReference type="GO" id="GO:0000725">
    <property type="term" value="P:recombinational repair"/>
    <property type="evidence" value="ECO:0007669"/>
    <property type="project" value="TreeGrafter"/>
</dbReference>
<comment type="catalytic activity">
    <reaction evidence="12">
        <text>Couples ATP hydrolysis with the unwinding of duplex DNA by translocating in the 3'-5' direction.</text>
        <dbReference type="EC" id="5.6.2.4"/>
    </reaction>
</comment>
<dbReference type="SUPFAM" id="SSF52540">
    <property type="entry name" value="P-loop containing nucleoside triphosphate hydrolases"/>
    <property type="match status" value="1"/>
</dbReference>
<dbReference type="InterPro" id="IPR000212">
    <property type="entry name" value="DNA_helicase_UvrD/REP"/>
</dbReference>
<feature type="domain" description="UvrD-like helicase C-terminal" evidence="17">
    <location>
        <begin position="360"/>
        <end position="662"/>
    </location>
</feature>
<dbReference type="OrthoDB" id="4812256at2"/>
<evidence type="ECO:0000256" key="15">
    <source>
        <dbReference type="PROSITE-ProRule" id="PRU00560"/>
    </source>
</evidence>